<reference evidence="2 3" key="1">
    <citation type="submission" date="2016-02" db="EMBL/GenBank/DDBJ databases">
        <authorList>
            <consortium name="Pathogen Informatics"/>
        </authorList>
    </citation>
    <scope>NUCLEOTIDE SEQUENCE [LARGE SCALE GENOMIC DNA]</scope>
    <source>
        <strain evidence="2 3">RC20</strain>
    </source>
</reference>
<evidence type="ECO:0000313" key="2">
    <source>
        <dbReference type="EMBL" id="CZE48617.1"/>
    </source>
</evidence>
<feature type="transmembrane region" description="Helical" evidence="1">
    <location>
        <begin position="64"/>
        <end position="92"/>
    </location>
</feature>
<dbReference type="PIRSF" id="PIRSF026509">
    <property type="entry name" value="UCP026509"/>
    <property type="match status" value="1"/>
</dbReference>
<dbReference type="PANTHER" id="PTHR31721:SF4">
    <property type="entry name" value="OS06G0710300 PROTEIN"/>
    <property type="match status" value="1"/>
</dbReference>
<gene>
    <name evidence="2" type="ORF">ERS672216_01508</name>
</gene>
<dbReference type="RefSeq" id="WP_075494223.1">
    <property type="nucleotide sequence ID" value="NZ_CP053844.1"/>
</dbReference>
<dbReference type="PANTHER" id="PTHR31721">
    <property type="entry name" value="OS06G0710300 PROTEIN"/>
    <property type="match status" value="1"/>
</dbReference>
<feature type="transmembrane region" description="Helical" evidence="1">
    <location>
        <begin position="119"/>
        <end position="140"/>
    </location>
</feature>
<proteinExistence type="predicted"/>
<evidence type="ECO:0000256" key="1">
    <source>
        <dbReference type="SAM" id="Phobius"/>
    </source>
</evidence>
<dbReference type="AlphaFoldDB" id="A0A128ENE8"/>
<protein>
    <submittedName>
        <fullName evidence="2">Membrane protein</fullName>
    </submittedName>
</protein>
<keyword evidence="1" id="KW-1133">Transmembrane helix</keyword>
<dbReference type="Pfam" id="PF03350">
    <property type="entry name" value="UPF0114"/>
    <property type="match status" value="1"/>
</dbReference>
<organism evidence="2 3">
    <name type="scientific">Campylobacter geochelonis</name>
    <dbReference type="NCBI Taxonomy" id="1780362"/>
    <lineage>
        <taxon>Bacteria</taxon>
        <taxon>Pseudomonadati</taxon>
        <taxon>Campylobacterota</taxon>
        <taxon>Epsilonproteobacteria</taxon>
        <taxon>Campylobacterales</taxon>
        <taxon>Campylobacteraceae</taxon>
        <taxon>Campylobacter</taxon>
    </lineage>
</organism>
<keyword evidence="3" id="KW-1185">Reference proteome</keyword>
<keyword evidence="1" id="KW-0472">Membrane</keyword>
<dbReference type="Proteomes" id="UP000069632">
    <property type="component" value="Unassembled WGS sequence"/>
</dbReference>
<sequence length="171" mass="19138">MLGKIFENILWSSRLITILPVIFGLIGAIICFIIASYDILNVMFGAWNYMINGDHSIDLHSDAVGIIVGAIDLYLMALVLFIFSFGIYELFISEIEPMKASKQSQVLEIKSLDQLKDKIGKVIIMVLIVNFFQRVLHAKFSTPLEMVYLAISILALCVGLYFLHKGGGSHH</sequence>
<name>A0A128ENE8_9BACT</name>
<dbReference type="EMBL" id="FIZP01000009">
    <property type="protein sequence ID" value="CZE48617.1"/>
    <property type="molecule type" value="Genomic_DNA"/>
</dbReference>
<accession>A0A128ENE8</accession>
<feature type="transmembrane region" description="Helical" evidence="1">
    <location>
        <begin position="21"/>
        <end position="44"/>
    </location>
</feature>
<dbReference type="OrthoDB" id="553933at2"/>
<evidence type="ECO:0000313" key="3">
    <source>
        <dbReference type="Proteomes" id="UP000069632"/>
    </source>
</evidence>
<dbReference type="InterPro" id="IPR005134">
    <property type="entry name" value="UPF0114"/>
</dbReference>
<keyword evidence="1" id="KW-0812">Transmembrane</keyword>
<feature type="transmembrane region" description="Helical" evidence="1">
    <location>
        <begin position="146"/>
        <end position="163"/>
    </location>
</feature>